<organism evidence="4 5">
    <name type="scientific">Trichostrongylus colubriformis</name>
    <name type="common">Black scour worm</name>
    <dbReference type="NCBI Taxonomy" id="6319"/>
    <lineage>
        <taxon>Eukaryota</taxon>
        <taxon>Metazoa</taxon>
        <taxon>Ecdysozoa</taxon>
        <taxon>Nematoda</taxon>
        <taxon>Chromadorea</taxon>
        <taxon>Rhabditida</taxon>
        <taxon>Rhabditina</taxon>
        <taxon>Rhabditomorpha</taxon>
        <taxon>Strongyloidea</taxon>
        <taxon>Trichostrongylidae</taxon>
        <taxon>Trichostrongylus</taxon>
    </lineage>
</organism>
<gene>
    <name evidence="4" type="ORF">GCK32_003805</name>
</gene>
<evidence type="ECO:0000259" key="3">
    <source>
        <dbReference type="SMART" id="SM00322"/>
    </source>
</evidence>
<dbReference type="EMBL" id="WIXE01007538">
    <property type="protein sequence ID" value="KAK5980340.1"/>
    <property type="molecule type" value="Genomic_DNA"/>
</dbReference>
<keyword evidence="2" id="KW-0694">RNA-binding</keyword>
<dbReference type="Pfam" id="PF00013">
    <property type="entry name" value="KH_1"/>
    <property type="match status" value="2"/>
</dbReference>
<evidence type="ECO:0000256" key="1">
    <source>
        <dbReference type="ARBA" id="ARBA00022737"/>
    </source>
</evidence>
<protein>
    <submittedName>
        <fullName evidence="4">K domain containing protein</fullName>
    </submittedName>
</protein>
<accession>A0AAN8FL53</accession>
<dbReference type="AlphaFoldDB" id="A0AAN8FL53"/>
<dbReference type="Gene3D" id="3.30.1370.10">
    <property type="entry name" value="K Homology domain, type 1"/>
    <property type="match status" value="2"/>
</dbReference>
<feature type="domain" description="K Homology" evidence="3">
    <location>
        <begin position="80"/>
        <end position="149"/>
    </location>
</feature>
<dbReference type="PROSITE" id="PS50084">
    <property type="entry name" value="KH_TYPE_1"/>
    <property type="match status" value="2"/>
</dbReference>
<keyword evidence="1" id="KW-0677">Repeat</keyword>
<reference evidence="4 5" key="1">
    <citation type="submission" date="2019-10" db="EMBL/GenBank/DDBJ databases">
        <title>Assembly and Annotation for the nematode Trichostrongylus colubriformis.</title>
        <authorList>
            <person name="Martin J."/>
        </authorList>
    </citation>
    <scope>NUCLEOTIDE SEQUENCE [LARGE SCALE GENOMIC DNA]</scope>
    <source>
        <strain evidence="4">G859</strain>
        <tissue evidence="4">Whole worm</tissue>
    </source>
</reference>
<sequence>MEAIVELVNISDLLDKRHIGSFIGKKGSNFRRIEQNNKVIMQLEQDPEKDSIKVRLTGMQSAVDAAKIEIHELLLAIIRESFCHTTKIPKKYVGPLIGKKGTKIENIRYTTGARINFVDVPKDDSTIIEITGTFRQIVAATNLIKERIDSVESAYSVYERPDREEFHEVLNEVIDDY</sequence>
<proteinExistence type="predicted"/>
<dbReference type="SUPFAM" id="SSF54791">
    <property type="entry name" value="Eukaryotic type KH-domain (KH-domain type I)"/>
    <property type="match status" value="2"/>
</dbReference>
<evidence type="ECO:0000313" key="5">
    <source>
        <dbReference type="Proteomes" id="UP001331761"/>
    </source>
</evidence>
<dbReference type="InterPro" id="IPR004088">
    <property type="entry name" value="KH_dom_type_1"/>
</dbReference>
<dbReference type="InterPro" id="IPR036612">
    <property type="entry name" value="KH_dom_type_1_sf"/>
</dbReference>
<name>A0AAN8FL53_TRICO</name>
<dbReference type="SMART" id="SM00322">
    <property type="entry name" value="KH"/>
    <property type="match status" value="2"/>
</dbReference>
<feature type="domain" description="K Homology" evidence="3">
    <location>
        <begin position="2"/>
        <end position="75"/>
    </location>
</feature>
<keyword evidence="5" id="KW-1185">Reference proteome</keyword>
<dbReference type="GO" id="GO:0003723">
    <property type="term" value="F:RNA binding"/>
    <property type="evidence" value="ECO:0007669"/>
    <property type="project" value="UniProtKB-UniRule"/>
</dbReference>
<dbReference type="PANTHER" id="PTHR10288">
    <property type="entry name" value="KH DOMAIN CONTAINING RNA BINDING PROTEIN"/>
    <property type="match status" value="1"/>
</dbReference>
<evidence type="ECO:0000313" key="4">
    <source>
        <dbReference type="EMBL" id="KAK5980340.1"/>
    </source>
</evidence>
<evidence type="ECO:0000256" key="2">
    <source>
        <dbReference type="PROSITE-ProRule" id="PRU00117"/>
    </source>
</evidence>
<dbReference type="InterPro" id="IPR004087">
    <property type="entry name" value="KH_dom"/>
</dbReference>
<comment type="caution">
    <text evidence="4">The sequence shown here is derived from an EMBL/GenBank/DDBJ whole genome shotgun (WGS) entry which is preliminary data.</text>
</comment>
<dbReference type="Proteomes" id="UP001331761">
    <property type="component" value="Unassembled WGS sequence"/>
</dbReference>